<comment type="caution">
    <text evidence="1">The sequence shown here is derived from an EMBL/GenBank/DDBJ whole genome shotgun (WGS) entry which is preliminary data.</text>
</comment>
<dbReference type="EMBL" id="JABBHS010000035">
    <property type="protein sequence ID" value="MBU2721873.1"/>
    <property type="molecule type" value="Genomic_DNA"/>
</dbReference>
<evidence type="ECO:0000313" key="2">
    <source>
        <dbReference type="Proteomes" id="UP000887300"/>
    </source>
</evidence>
<dbReference type="AlphaFoldDB" id="A0A8X8G7B7"/>
<organism evidence="1 2">
    <name type="scientific">Acidithiobacillus ferridurans</name>
    <dbReference type="NCBI Taxonomy" id="1232575"/>
    <lineage>
        <taxon>Bacteria</taxon>
        <taxon>Pseudomonadati</taxon>
        <taxon>Pseudomonadota</taxon>
        <taxon>Acidithiobacillia</taxon>
        <taxon>Acidithiobacillales</taxon>
        <taxon>Acidithiobacillaceae</taxon>
        <taxon>Acidithiobacillus</taxon>
    </lineage>
</organism>
<gene>
    <name evidence="1" type="ORF">HF568_01215</name>
</gene>
<name>A0A8X8G7B7_ACIFI</name>
<sequence>MALSNAERQAKYRKRALKDPNGLMYIRLEVMLEAEYGNRLDEMVKASGKTKREIVQDAIRFFSASPEAPLNMGQIVTG</sequence>
<protein>
    <submittedName>
        <fullName evidence="1">Uncharacterized protein</fullName>
    </submittedName>
</protein>
<dbReference type="Proteomes" id="UP000887300">
    <property type="component" value="Unassembled WGS sequence"/>
</dbReference>
<evidence type="ECO:0000313" key="1">
    <source>
        <dbReference type="EMBL" id="MBU2721873.1"/>
    </source>
</evidence>
<dbReference type="RefSeq" id="WP_113527686.1">
    <property type="nucleotide sequence ID" value="NZ_JABBHS010000035.1"/>
</dbReference>
<reference evidence="1" key="1">
    <citation type="journal article" date="2021" name="ISME J.">
        <title>Genomic evolution of the class Acidithiobacillia: deep-branching Proteobacteria living in extreme acidic conditions.</title>
        <authorList>
            <person name="Moya-Beltran A."/>
            <person name="Beard S."/>
            <person name="Rojas-Villalobos C."/>
            <person name="Issotta F."/>
            <person name="Gallardo Y."/>
            <person name="Ulloa R."/>
            <person name="Giaveno A."/>
            <person name="Degli Esposti M."/>
            <person name="Johnson D.B."/>
            <person name="Quatrini R."/>
        </authorList>
    </citation>
    <scope>NUCLEOTIDE SEQUENCE</scope>
    <source>
        <strain evidence="1">DSM 583</strain>
    </source>
</reference>
<proteinExistence type="predicted"/>
<accession>A0A8X8G7B7</accession>